<feature type="compositionally biased region" description="Polar residues" evidence="6">
    <location>
        <begin position="246"/>
        <end position="280"/>
    </location>
</feature>
<feature type="domain" description="HBS1-like protein N-terminal" evidence="7">
    <location>
        <begin position="62"/>
        <end position="144"/>
    </location>
</feature>
<evidence type="ECO:0000256" key="1">
    <source>
        <dbReference type="ARBA" id="ARBA00004496"/>
    </source>
</evidence>
<feature type="compositionally biased region" description="Acidic residues" evidence="6">
    <location>
        <begin position="60"/>
        <end position="71"/>
    </location>
</feature>
<dbReference type="SUPFAM" id="SSF109732">
    <property type="entry name" value="HBS1-like domain"/>
    <property type="match status" value="1"/>
</dbReference>
<feature type="compositionally biased region" description="Polar residues" evidence="6">
    <location>
        <begin position="201"/>
        <end position="217"/>
    </location>
</feature>
<feature type="region of interest" description="Disordered" evidence="6">
    <location>
        <begin position="1"/>
        <end position="25"/>
    </location>
</feature>
<dbReference type="RefSeq" id="XP_005104902.1">
    <property type="nucleotide sequence ID" value="XM_005104845.3"/>
</dbReference>
<feature type="compositionally biased region" description="Polar residues" evidence="6">
    <location>
        <begin position="73"/>
        <end position="87"/>
    </location>
</feature>
<feature type="region of interest" description="Disordered" evidence="6">
    <location>
        <begin position="201"/>
        <end position="223"/>
    </location>
</feature>
<feature type="compositionally biased region" description="Acidic residues" evidence="6">
    <location>
        <begin position="12"/>
        <end position="22"/>
    </location>
</feature>
<feature type="compositionally biased region" description="Polar residues" evidence="6">
    <location>
        <begin position="404"/>
        <end position="420"/>
    </location>
</feature>
<dbReference type="GeneID" id="101856979"/>
<evidence type="ECO:0000313" key="8">
    <source>
        <dbReference type="Proteomes" id="UP000694888"/>
    </source>
</evidence>
<evidence type="ECO:0000256" key="3">
    <source>
        <dbReference type="ARBA" id="ARBA00022553"/>
    </source>
</evidence>
<feature type="region of interest" description="Disordered" evidence="6">
    <location>
        <begin position="396"/>
        <end position="420"/>
    </location>
</feature>
<feature type="region of interest" description="Disordered" evidence="6">
    <location>
        <begin position="133"/>
        <end position="161"/>
    </location>
</feature>
<proteinExistence type="predicted"/>
<evidence type="ECO:0000256" key="6">
    <source>
        <dbReference type="SAM" id="MobiDB-lite"/>
    </source>
</evidence>
<sequence length="643" mass="70476">MSRHRIVRSMNYEDEYYDEDEEYSRSVEDNYCISPSTAAQFTWNREKNLDFSAYMGEESVIDEEEEEEDDGNSTRGSLSDSASSTRPLLSDEDQARLNSCLEEIRNILGESVPESVMSTVIIQNQFNLETSLNQLLTPQDAPKPQREPRQRRLRSQDDIDSNDLDNLLTEIKNVEETVHDNVLYPFSRMRFTYGMDYQTETKGTGTEKNQISDSGSAIKSEGKENQINERLRPNQSIVHGREMKFMSSSGCEKQSLLPTSVSESVSTSQKQSVKPQQSGISLADLSAQNSGRNTSMVKASSLSLAELARQHKKVSKPMAVPQQNVPAVVHPSPEGTSTLSALVAQHSAKKSSSGTGLGSSVNLNFSSEGKGHKAATAPLPVKDSGNKPSLMDLIGRGKGCGGNQDASSEQLPAKMGSQSPNLGTSLSQLAQQYRSMTVGSSSSNLERNKDTSGKIIPRLGKDLSADVSTQIKNISLHDTPSVAGNVERGKASSGVSLASCLKTAVPGSKIKQAPHFTAKELLKNSFSIEEEEKEPLVPVEDSQVMLVSLQNADPTLIAKSSALGLVLGEIRRKRSRSVDPTFPSRKPKYPRLMCLSQVGGRVVYQECQLNHVTRFDFSTPSPDDIVKKKQKQAFTRPDKEFQV</sequence>
<evidence type="ECO:0000256" key="4">
    <source>
        <dbReference type="ARBA" id="ARBA00022801"/>
    </source>
</evidence>
<dbReference type="Proteomes" id="UP000694888">
    <property type="component" value="Unplaced"/>
</dbReference>
<feature type="compositionally biased region" description="Basic and acidic residues" evidence="6">
    <location>
        <begin position="143"/>
        <end position="157"/>
    </location>
</feature>
<accession>A0ABM0JZ20</accession>
<keyword evidence="2" id="KW-0963">Cytoplasm</keyword>
<dbReference type="InterPro" id="IPR015033">
    <property type="entry name" value="HBS1-like_N"/>
</dbReference>
<gene>
    <name evidence="9" type="primary">LOC101856979</name>
</gene>
<evidence type="ECO:0000256" key="5">
    <source>
        <dbReference type="ARBA" id="ARBA00022917"/>
    </source>
</evidence>
<keyword evidence="5" id="KW-0648">Protein biosynthesis</keyword>
<keyword evidence="4" id="KW-0378">Hydrolase</keyword>
<evidence type="ECO:0000259" key="7">
    <source>
        <dbReference type="Pfam" id="PF08938"/>
    </source>
</evidence>
<feature type="region of interest" description="Disordered" evidence="6">
    <location>
        <begin position="60"/>
        <end position="91"/>
    </location>
</feature>
<dbReference type="Gene3D" id="1.10.8.10">
    <property type="entry name" value="DNA helicase RuvA subunit, C-terminal domain"/>
    <property type="match status" value="1"/>
</dbReference>
<keyword evidence="8" id="KW-1185">Reference proteome</keyword>
<protein>
    <submittedName>
        <fullName evidence="9">Uncharacterized protein LOC101856979 isoform X2</fullName>
    </submittedName>
</protein>
<dbReference type="Pfam" id="PF08938">
    <property type="entry name" value="HBS1_N"/>
    <property type="match status" value="1"/>
</dbReference>
<comment type="subcellular location">
    <subcellularLocation>
        <location evidence="1">Cytoplasm</location>
    </subcellularLocation>
</comment>
<feature type="compositionally biased region" description="Polar residues" evidence="6">
    <location>
        <begin position="434"/>
        <end position="445"/>
    </location>
</feature>
<evidence type="ECO:0000313" key="9">
    <source>
        <dbReference type="RefSeq" id="XP_005104902.1"/>
    </source>
</evidence>
<feature type="region of interest" description="Disordered" evidence="6">
    <location>
        <begin position="245"/>
        <end position="280"/>
    </location>
</feature>
<organism evidence="8 9">
    <name type="scientific">Aplysia californica</name>
    <name type="common">California sea hare</name>
    <dbReference type="NCBI Taxonomy" id="6500"/>
    <lineage>
        <taxon>Eukaryota</taxon>
        <taxon>Metazoa</taxon>
        <taxon>Spiralia</taxon>
        <taxon>Lophotrochozoa</taxon>
        <taxon>Mollusca</taxon>
        <taxon>Gastropoda</taxon>
        <taxon>Heterobranchia</taxon>
        <taxon>Euthyneura</taxon>
        <taxon>Tectipleura</taxon>
        <taxon>Aplysiida</taxon>
        <taxon>Aplysioidea</taxon>
        <taxon>Aplysiidae</taxon>
        <taxon>Aplysia</taxon>
    </lineage>
</organism>
<keyword evidence="3" id="KW-0597">Phosphoprotein</keyword>
<evidence type="ECO:0000256" key="2">
    <source>
        <dbReference type="ARBA" id="ARBA00022490"/>
    </source>
</evidence>
<feature type="region of interest" description="Disordered" evidence="6">
    <location>
        <begin position="434"/>
        <end position="457"/>
    </location>
</feature>
<name>A0ABM0JZ20_APLCA</name>
<reference evidence="9" key="1">
    <citation type="submission" date="2025-08" db="UniProtKB">
        <authorList>
            <consortium name="RefSeq"/>
        </authorList>
    </citation>
    <scope>IDENTIFICATION</scope>
</reference>
<dbReference type="InterPro" id="IPR037189">
    <property type="entry name" value="HBS1-like_N_sf"/>
</dbReference>